<feature type="region of interest" description="Disordered" evidence="9">
    <location>
        <begin position="854"/>
        <end position="943"/>
    </location>
</feature>
<evidence type="ECO:0000256" key="7">
    <source>
        <dbReference type="PROSITE-ProRule" id="PRU00076"/>
    </source>
</evidence>
<feature type="compositionally biased region" description="Pro residues" evidence="9">
    <location>
        <begin position="877"/>
        <end position="886"/>
    </location>
</feature>
<dbReference type="PROSITE" id="PS01186">
    <property type="entry name" value="EGF_2"/>
    <property type="match status" value="1"/>
</dbReference>
<keyword evidence="3 10" id="KW-1133">Transmembrane helix</keyword>
<feature type="domain" description="EGF-like" evidence="11">
    <location>
        <begin position="651"/>
        <end position="684"/>
    </location>
</feature>
<feature type="disulfide bond" evidence="8">
    <location>
        <begin position="361"/>
        <end position="366"/>
    </location>
</feature>
<keyword evidence="14" id="KW-1185">Reference proteome</keyword>
<keyword evidence="8" id="KW-0862">Zinc</keyword>
<keyword evidence="4 10" id="KW-0472">Membrane</keyword>
<organism evidence="14 15">
    <name type="scientific">Ascaris lumbricoides</name>
    <name type="common">Giant roundworm</name>
    <dbReference type="NCBI Taxonomy" id="6252"/>
    <lineage>
        <taxon>Eukaryota</taxon>
        <taxon>Metazoa</taxon>
        <taxon>Ecdysozoa</taxon>
        <taxon>Nematoda</taxon>
        <taxon>Chromadorea</taxon>
        <taxon>Rhabditida</taxon>
        <taxon>Spirurina</taxon>
        <taxon>Ascaridomorpha</taxon>
        <taxon>Ascaridoidea</taxon>
        <taxon>Ascarididae</taxon>
        <taxon>Ascaris</taxon>
    </lineage>
</organism>
<evidence type="ECO:0000256" key="9">
    <source>
        <dbReference type="SAM" id="MobiDB-lite"/>
    </source>
</evidence>
<dbReference type="GO" id="GO:0006509">
    <property type="term" value="P:membrane protein ectodomain proteolysis"/>
    <property type="evidence" value="ECO:0007669"/>
    <property type="project" value="TreeGrafter"/>
</dbReference>
<feature type="transmembrane region" description="Helical" evidence="10">
    <location>
        <begin position="705"/>
        <end position="727"/>
    </location>
</feature>
<dbReference type="FunFam" id="3.40.390.10:FF:000002">
    <property type="entry name" value="Disintegrin and metalloproteinase domain-containing protein 22"/>
    <property type="match status" value="1"/>
</dbReference>
<dbReference type="WBParaSite" id="ALUE_0000537401-mRNA-1">
    <property type="protein sequence ID" value="ALUE_0000537401-mRNA-1"/>
    <property type="gene ID" value="ALUE_0000537401"/>
</dbReference>
<feature type="compositionally biased region" description="Polar residues" evidence="9">
    <location>
        <begin position="933"/>
        <end position="943"/>
    </location>
</feature>
<dbReference type="InterPro" id="IPR024079">
    <property type="entry name" value="MetalloPept_cat_dom_sf"/>
</dbReference>
<dbReference type="InterPro" id="IPR036436">
    <property type="entry name" value="Disintegrin_dom_sf"/>
</dbReference>
<dbReference type="Pfam" id="PF00200">
    <property type="entry name" value="Disintegrin"/>
    <property type="match status" value="1"/>
</dbReference>
<feature type="binding site" evidence="8">
    <location>
        <position position="352"/>
    </location>
    <ligand>
        <name>Zn(2+)</name>
        <dbReference type="ChEBI" id="CHEBI:29105"/>
        <note>catalytic</note>
    </ligand>
</feature>
<dbReference type="FunFam" id="4.10.70.10:FF:000001">
    <property type="entry name" value="Disintegrin and metalloproteinase domain-containing protein 22"/>
    <property type="match status" value="1"/>
</dbReference>
<dbReference type="GO" id="GO:0016020">
    <property type="term" value="C:membrane"/>
    <property type="evidence" value="ECO:0007669"/>
    <property type="project" value="UniProtKB-SubCell"/>
</dbReference>
<proteinExistence type="predicted"/>
<dbReference type="PROSITE" id="PS50215">
    <property type="entry name" value="ADAM_MEPRO"/>
    <property type="match status" value="1"/>
</dbReference>
<feature type="disulfide bond" evidence="8">
    <location>
        <begin position="359"/>
        <end position="383"/>
    </location>
</feature>
<keyword evidence="5 7" id="KW-1015">Disulfide bond</keyword>
<dbReference type="Proteomes" id="UP000036681">
    <property type="component" value="Unplaced"/>
</dbReference>
<dbReference type="GO" id="GO:0046872">
    <property type="term" value="F:metal ion binding"/>
    <property type="evidence" value="ECO:0007669"/>
    <property type="project" value="UniProtKB-KW"/>
</dbReference>
<comment type="caution">
    <text evidence="7">Lacks conserved residue(s) required for the propagation of feature annotation.</text>
</comment>
<dbReference type="PROSITE" id="PS00022">
    <property type="entry name" value="EGF_1"/>
    <property type="match status" value="1"/>
</dbReference>
<evidence type="ECO:0000259" key="12">
    <source>
        <dbReference type="PROSITE" id="PS50214"/>
    </source>
</evidence>
<evidence type="ECO:0000256" key="10">
    <source>
        <dbReference type="SAM" id="Phobius"/>
    </source>
</evidence>
<feature type="domain" description="Disintegrin" evidence="12">
    <location>
        <begin position="410"/>
        <end position="498"/>
    </location>
</feature>
<evidence type="ECO:0000259" key="11">
    <source>
        <dbReference type="PROSITE" id="PS50026"/>
    </source>
</evidence>
<feature type="domain" description="Peptidase M12B" evidence="13">
    <location>
        <begin position="207"/>
        <end position="404"/>
    </location>
</feature>
<dbReference type="CDD" id="cd04269">
    <property type="entry name" value="ZnMc_adamalysin_II_like"/>
    <property type="match status" value="1"/>
</dbReference>
<dbReference type="SMART" id="SM00608">
    <property type="entry name" value="ACR"/>
    <property type="match status" value="1"/>
</dbReference>
<dbReference type="GO" id="GO:0004222">
    <property type="term" value="F:metalloendopeptidase activity"/>
    <property type="evidence" value="ECO:0007669"/>
    <property type="project" value="InterPro"/>
</dbReference>
<dbReference type="Pfam" id="PF01421">
    <property type="entry name" value="Reprolysin"/>
    <property type="match status" value="1"/>
</dbReference>
<dbReference type="SMART" id="SM00050">
    <property type="entry name" value="DISIN"/>
    <property type="match status" value="1"/>
</dbReference>
<dbReference type="AlphaFoldDB" id="A0A9J2P764"/>
<feature type="disulfide bond" evidence="7">
    <location>
        <begin position="674"/>
        <end position="683"/>
    </location>
</feature>
<dbReference type="InterPro" id="IPR034027">
    <property type="entry name" value="Reprolysin_adamalysin"/>
</dbReference>
<feature type="disulfide bond" evidence="6">
    <location>
        <begin position="470"/>
        <end position="490"/>
    </location>
</feature>
<feature type="compositionally biased region" description="Basic and acidic residues" evidence="9">
    <location>
        <begin position="898"/>
        <end position="907"/>
    </location>
</feature>
<dbReference type="PROSITE" id="PS50026">
    <property type="entry name" value="EGF_3"/>
    <property type="match status" value="1"/>
</dbReference>
<name>A0A9J2P764_ASCLU</name>
<evidence type="ECO:0000259" key="13">
    <source>
        <dbReference type="PROSITE" id="PS50215"/>
    </source>
</evidence>
<sequence length="943" mass="104102">MRSCCVWSDLCACQLMWRCSMQPVGRALTPYFTGCVVYNHVIPLVRRVQRTPSFGQRRRRPVVVICWPHVMKCFIASLDDLLFDRLAEEKELRCLHLRAVVKNSRVPGCKDAIVIDAPFTPKSTVNCHFEGVSEGEHSALSACSLPHFGAILTINNKRYVLAAKPDASFILLPQNSNRCEWRRRDKREPGSTRPADYYAAFLDGKWRYVEFALIADYSVYEKYNKNATAVQERLSVLANFVNTLYQPLNIRVVLVWADVWTQSNPIEVISNSDQTLSNFLEFRKRLIKPHPHDNAHLLTNIRFDNSIVGKAYKGTMCSFDFSGGVDMDHSDLAAFVAATIAHEMGHNFGMEHDTSYTDCKCPDGSCIMAPSTGVVAPSYWSDCSLRYLEHSLKRGADYCLRNPPDSVYGGARCGNGLLEAGEECDCGSVSVCANKCCNAATCKLIEGAQCASGECCNSDTCQVKKATVVCREATNSCDLPEYCDGQMEHCPADFFVQDGLRCPDHPTDFCYDGICGSRDEQCRFIWGPTGTNAAEQCYELNTRGNSAGNCGYDQIANQFATCERRDAECGRLHCQHENEKLAFGDPSTVYTAYTGLRLSNGQDVACRVIWTKLVGNKKQPDPGMVPDGASCAADRMCVDAKCENRTEVVKLAPKCDPESCNDAGICNNMGNCHCRPGYGGTSCAIPGPGGSVNSGPATEGSVIHVGYVVFWLLFISAVVFIVASIFIKRKKNIWLHKQIWHHLKKALKLQRLLVPIRKAPPPPGPPIGTAELNAVWGDSPADALRRYRRPSPPAFSPPIIPSASIIPTHTQVNVMRNASIRPKNAPPKVPTRPDTEALSALYAERGDELRYAVPPSDDYRQQASKMVRSESSTNRPGKPPPPPPHKPTTYDQVSNCVEDVKPDSEKRVKPRPPAKPTVVSKPSVKSIAARFDPNSSQLSTKFV</sequence>
<evidence type="ECO:0000256" key="6">
    <source>
        <dbReference type="PROSITE-ProRule" id="PRU00068"/>
    </source>
</evidence>
<dbReference type="InterPro" id="IPR006586">
    <property type="entry name" value="ADAM_Cys-rich"/>
</dbReference>
<evidence type="ECO:0000256" key="8">
    <source>
        <dbReference type="PROSITE-ProRule" id="PRU00276"/>
    </source>
</evidence>
<evidence type="ECO:0000256" key="1">
    <source>
        <dbReference type="ARBA" id="ARBA00004167"/>
    </source>
</evidence>
<feature type="active site" evidence="8">
    <location>
        <position position="343"/>
    </location>
</feature>
<accession>A0A9J2P764</accession>
<dbReference type="Gene3D" id="4.10.70.10">
    <property type="entry name" value="Disintegrin domain"/>
    <property type="match status" value="1"/>
</dbReference>
<dbReference type="InterPro" id="IPR001762">
    <property type="entry name" value="Disintegrin_dom"/>
</dbReference>
<keyword evidence="8" id="KW-0479">Metal-binding</keyword>
<dbReference type="PANTHER" id="PTHR11905">
    <property type="entry name" value="ADAM A DISINTEGRIN AND METALLOPROTEASE DOMAIN"/>
    <property type="match status" value="1"/>
</dbReference>
<dbReference type="SUPFAM" id="SSF57552">
    <property type="entry name" value="Blood coagulation inhibitor (disintegrin)"/>
    <property type="match status" value="1"/>
</dbReference>
<dbReference type="SUPFAM" id="SSF55486">
    <property type="entry name" value="Metalloproteases ('zincins'), catalytic domain"/>
    <property type="match status" value="1"/>
</dbReference>
<dbReference type="Gene3D" id="3.40.390.10">
    <property type="entry name" value="Collagenase (Catalytic Domain)"/>
    <property type="match status" value="1"/>
</dbReference>
<keyword evidence="7" id="KW-0245">EGF-like domain</keyword>
<evidence type="ECO:0000256" key="5">
    <source>
        <dbReference type="ARBA" id="ARBA00023157"/>
    </source>
</evidence>
<dbReference type="PROSITE" id="PS50214">
    <property type="entry name" value="DISINTEGRIN_2"/>
    <property type="match status" value="1"/>
</dbReference>
<evidence type="ECO:0000256" key="2">
    <source>
        <dbReference type="ARBA" id="ARBA00022692"/>
    </source>
</evidence>
<feature type="binding site" evidence="8">
    <location>
        <position position="346"/>
    </location>
    <ligand>
        <name>Zn(2+)</name>
        <dbReference type="ChEBI" id="CHEBI:29105"/>
        <note>catalytic</note>
    </ligand>
</feature>
<dbReference type="Pfam" id="PF08516">
    <property type="entry name" value="ADAM_CR"/>
    <property type="match status" value="1"/>
</dbReference>
<evidence type="ECO:0000256" key="4">
    <source>
        <dbReference type="ARBA" id="ARBA00023136"/>
    </source>
</evidence>
<keyword evidence="2 10" id="KW-0812">Transmembrane</keyword>
<dbReference type="InterPro" id="IPR001590">
    <property type="entry name" value="Peptidase_M12B"/>
</dbReference>
<evidence type="ECO:0000313" key="14">
    <source>
        <dbReference type="Proteomes" id="UP000036681"/>
    </source>
</evidence>
<feature type="binding site" evidence="8">
    <location>
        <position position="342"/>
    </location>
    <ligand>
        <name>Zn(2+)</name>
        <dbReference type="ChEBI" id="CHEBI:29105"/>
        <note>catalytic</note>
    </ligand>
</feature>
<evidence type="ECO:0000313" key="15">
    <source>
        <dbReference type="WBParaSite" id="ALUE_0000537401-mRNA-1"/>
    </source>
</evidence>
<evidence type="ECO:0000256" key="3">
    <source>
        <dbReference type="ARBA" id="ARBA00022989"/>
    </source>
</evidence>
<feature type="compositionally biased region" description="Polar residues" evidence="9">
    <location>
        <begin position="861"/>
        <end position="875"/>
    </location>
</feature>
<dbReference type="InterPro" id="IPR000742">
    <property type="entry name" value="EGF"/>
</dbReference>
<protein>
    <submittedName>
        <fullName evidence="15">EGF-like domain-containing protein</fullName>
    </submittedName>
</protein>
<comment type="subcellular location">
    <subcellularLocation>
        <location evidence="1">Membrane</location>
        <topology evidence="1">Single-pass membrane protein</topology>
    </subcellularLocation>
</comment>
<dbReference type="PANTHER" id="PTHR11905:SF159">
    <property type="entry name" value="ADAM METALLOPROTEASE"/>
    <property type="match status" value="1"/>
</dbReference>
<reference evidence="15" key="1">
    <citation type="submission" date="2023-03" db="UniProtKB">
        <authorList>
            <consortium name="WormBaseParasite"/>
        </authorList>
    </citation>
    <scope>IDENTIFICATION</scope>
</reference>